<dbReference type="InParanoid" id="B9SMH9"/>
<accession>B9SMH9</accession>
<protein>
    <submittedName>
        <fullName evidence="2">Uncharacterized protein</fullName>
    </submittedName>
</protein>
<proteinExistence type="predicted"/>
<gene>
    <name evidence="2" type="ORF">RCOM_1075490</name>
</gene>
<evidence type="ECO:0000313" key="3">
    <source>
        <dbReference type="Proteomes" id="UP000008311"/>
    </source>
</evidence>
<sequence length="87" mass="10016">MKLKKKKVKCSTLKGTSDLHFRSTCKREERYRVGKGEENKKQPRAEAPKEICSKNKTNNEENGEGEGEGEGEDKEKHNRNIPSLKER</sequence>
<evidence type="ECO:0000256" key="1">
    <source>
        <dbReference type="SAM" id="MobiDB-lite"/>
    </source>
</evidence>
<keyword evidence="3" id="KW-1185">Reference proteome</keyword>
<feature type="compositionally biased region" description="Basic and acidic residues" evidence="1">
    <location>
        <begin position="17"/>
        <end position="59"/>
    </location>
</feature>
<reference evidence="3" key="1">
    <citation type="journal article" date="2010" name="Nat. Biotechnol.">
        <title>Draft genome sequence of the oilseed species Ricinus communis.</title>
        <authorList>
            <person name="Chan A.P."/>
            <person name="Crabtree J."/>
            <person name="Zhao Q."/>
            <person name="Lorenzi H."/>
            <person name="Orvis J."/>
            <person name="Puiu D."/>
            <person name="Melake-Berhan A."/>
            <person name="Jones K.M."/>
            <person name="Redman J."/>
            <person name="Chen G."/>
            <person name="Cahoon E.B."/>
            <person name="Gedil M."/>
            <person name="Stanke M."/>
            <person name="Haas B.J."/>
            <person name="Wortman J.R."/>
            <person name="Fraser-Liggett C.M."/>
            <person name="Ravel J."/>
            <person name="Rabinowicz P.D."/>
        </authorList>
    </citation>
    <scope>NUCLEOTIDE SEQUENCE [LARGE SCALE GENOMIC DNA]</scope>
    <source>
        <strain evidence="3">cv. Hale</strain>
    </source>
</reference>
<organism evidence="2 3">
    <name type="scientific">Ricinus communis</name>
    <name type="common">Castor bean</name>
    <dbReference type="NCBI Taxonomy" id="3988"/>
    <lineage>
        <taxon>Eukaryota</taxon>
        <taxon>Viridiplantae</taxon>
        <taxon>Streptophyta</taxon>
        <taxon>Embryophyta</taxon>
        <taxon>Tracheophyta</taxon>
        <taxon>Spermatophyta</taxon>
        <taxon>Magnoliopsida</taxon>
        <taxon>eudicotyledons</taxon>
        <taxon>Gunneridae</taxon>
        <taxon>Pentapetalae</taxon>
        <taxon>rosids</taxon>
        <taxon>fabids</taxon>
        <taxon>Malpighiales</taxon>
        <taxon>Euphorbiaceae</taxon>
        <taxon>Acalyphoideae</taxon>
        <taxon>Acalypheae</taxon>
        <taxon>Ricinus</taxon>
    </lineage>
</organism>
<name>B9SMH9_RICCO</name>
<feature type="compositionally biased region" description="Acidic residues" evidence="1">
    <location>
        <begin position="61"/>
        <end position="72"/>
    </location>
</feature>
<feature type="region of interest" description="Disordered" evidence="1">
    <location>
        <begin position="1"/>
        <end position="87"/>
    </location>
</feature>
<dbReference type="Proteomes" id="UP000008311">
    <property type="component" value="Unassembled WGS sequence"/>
</dbReference>
<dbReference type="AlphaFoldDB" id="B9SMH9"/>
<feature type="compositionally biased region" description="Basic and acidic residues" evidence="1">
    <location>
        <begin position="73"/>
        <end position="87"/>
    </location>
</feature>
<dbReference type="EMBL" id="EQ974034">
    <property type="protein sequence ID" value="EEF35211.1"/>
    <property type="molecule type" value="Genomic_DNA"/>
</dbReference>
<evidence type="ECO:0000313" key="2">
    <source>
        <dbReference type="EMBL" id="EEF35211.1"/>
    </source>
</evidence>